<reference evidence="2" key="1">
    <citation type="journal article" date="2024" name="Proc. Natl. Acad. Sci. U.S.A.">
        <title>Extraordinary preservation of gene collinearity over three hundred million years revealed in homosporous lycophytes.</title>
        <authorList>
            <person name="Li C."/>
            <person name="Wickell D."/>
            <person name="Kuo L.Y."/>
            <person name="Chen X."/>
            <person name="Nie B."/>
            <person name="Liao X."/>
            <person name="Peng D."/>
            <person name="Ji J."/>
            <person name="Jenkins J."/>
            <person name="Williams M."/>
            <person name="Shu S."/>
            <person name="Plott C."/>
            <person name="Barry K."/>
            <person name="Rajasekar S."/>
            <person name="Grimwood J."/>
            <person name="Han X."/>
            <person name="Sun S."/>
            <person name="Hou Z."/>
            <person name="He W."/>
            <person name="Dai G."/>
            <person name="Sun C."/>
            <person name="Schmutz J."/>
            <person name="Leebens-Mack J.H."/>
            <person name="Li F.W."/>
            <person name="Wang L."/>
        </authorList>
    </citation>
    <scope>NUCLEOTIDE SEQUENCE [LARGE SCALE GENOMIC DNA]</scope>
    <source>
        <strain evidence="2">cv. PW_Plant_1</strain>
    </source>
</reference>
<evidence type="ECO:0000313" key="1">
    <source>
        <dbReference type="EMBL" id="KAJ7532580.1"/>
    </source>
</evidence>
<keyword evidence="2" id="KW-1185">Reference proteome</keyword>
<dbReference type="Proteomes" id="UP001162992">
    <property type="component" value="Chromosome 13"/>
</dbReference>
<evidence type="ECO:0000313" key="2">
    <source>
        <dbReference type="Proteomes" id="UP001162992"/>
    </source>
</evidence>
<organism evidence="1 2">
    <name type="scientific">Diphasiastrum complanatum</name>
    <name type="common">Issler's clubmoss</name>
    <name type="synonym">Lycopodium complanatum</name>
    <dbReference type="NCBI Taxonomy" id="34168"/>
    <lineage>
        <taxon>Eukaryota</taxon>
        <taxon>Viridiplantae</taxon>
        <taxon>Streptophyta</taxon>
        <taxon>Embryophyta</taxon>
        <taxon>Tracheophyta</taxon>
        <taxon>Lycopodiopsida</taxon>
        <taxon>Lycopodiales</taxon>
        <taxon>Lycopodiaceae</taxon>
        <taxon>Lycopodioideae</taxon>
        <taxon>Diphasiastrum</taxon>
    </lineage>
</organism>
<gene>
    <name evidence="1" type="ORF">O6H91_13G010800</name>
</gene>
<protein>
    <submittedName>
        <fullName evidence="1">Uncharacterized protein</fullName>
    </submittedName>
</protein>
<accession>A0ACC2BSC6</accession>
<proteinExistence type="predicted"/>
<name>A0ACC2BSC6_DIPCM</name>
<sequence length="660" mass="72765">MMEMCYQDRGVRSRDGVHASQSSAKIGGPGQKHEQTHGFGSSTKATVKGEIGGNVGVDELLANAGYNVRASELAQVAQRLEQLETALVAAREAGISHLSTEAVHYNPSDLAGWVECMLGELNPSEAAGDGHLQINDDIHASVAGSRQNIDPCSATKQWPFEAQSEVANAFEEFPDHDFLQEYMALQYSSSDESNMKDLYTGLVFSPADQAKNQMEKQQSEQCMVCPPSATSGIYSEDCSFQSSDDSEQFSHSNGHFAQAQNRITPQQLPVVMDGGDFADDSGVRLVHLILACAEAVQRNDLVAADEMVRVIRVLSAPECGPMGRVATQFAEALARRIYGCQSQESLLDQSNGDSFSELLHLHFYESCPYLKFAHFTSNQAILEAFEGCKQVHVIDFNLMHGLQWPALIQALALRPGGPPFLRITGIAPPQPGNNEMLKEIGMKLAQLARSVEVEFDFRGVVAARLNDLKPWMLQVREGEAVAVNAAFQMHRLLYSNNPTKNPIDEVLQCVRSLNPRIVTIVEQEANHNSPIFLERFTEALHYYSTMFDSLEACNLPPQSLQQVLAESYLGKEICNIVACEGEERVERHETLAQWRARMRDAGFQPLHLGSNAFKQASMLLTLFSSREGYVVEENGGCLTLGWHSRPLVAASAWKCNGYTN</sequence>
<dbReference type="EMBL" id="CM055104">
    <property type="protein sequence ID" value="KAJ7532580.1"/>
    <property type="molecule type" value="Genomic_DNA"/>
</dbReference>
<comment type="caution">
    <text evidence="1">The sequence shown here is derived from an EMBL/GenBank/DDBJ whole genome shotgun (WGS) entry which is preliminary data.</text>
</comment>